<evidence type="ECO:0000313" key="4">
    <source>
        <dbReference type="Proteomes" id="UP000430345"/>
    </source>
</evidence>
<dbReference type="InterPro" id="IPR051675">
    <property type="entry name" value="Endo/Exo/Phosphatase_dom_1"/>
</dbReference>
<protein>
    <recommendedName>
        <fullName evidence="2">Helix-hairpin-helix DNA-binding motif class 1 domain-containing protein</fullName>
    </recommendedName>
</protein>
<evidence type="ECO:0000256" key="1">
    <source>
        <dbReference type="SAM" id="Phobius"/>
    </source>
</evidence>
<feature type="domain" description="Helix-hairpin-helix DNA-binding motif class 1" evidence="2">
    <location>
        <begin position="184"/>
        <end position="203"/>
    </location>
</feature>
<organism evidence="3 4">
    <name type="scientific">Clostridium tarantellae</name>
    <dbReference type="NCBI Taxonomy" id="39493"/>
    <lineage>
        <taxon>Bacteria</taxon>
        <taxon>Bacillati</taxon>
        <taxon>Bacillota</taxon>
        <taxon>Clostridia</taxon>
        <taxon>Eubacteriales</taxon>
        <taxon>Clostridiaceae</taxon>
        <taxon>Clostridium</taxon>
    </lineage>
</organism>
<dbReference type="InterPro" id="IPR003583">
    <property type="entry name" value="Hlx-hairpin-Hlx_DNA-bd_motif"/>
</dbReference>
<dbReference type="PANTHER" id="PTHR21180:SF32">
    <property type="entry name" value="ENDONUCLEASE_EXONUCLEASE_PHOSPHATASE FAMILY DOMAIN-CONTAINING PROTEIN 1"/>
    <property type="match status" value="1"/>
</dbReference>
<dbReference type="OrthoDB" id="9790239at2"/>
<name>A0A6I1MIE9_9CLOT</name>
<dbReference type="GO" id="GO:0006281">
    <property type="term" value="P:DNA repair"/>
    <property type="evidence" value="ECO:0007669"/>
    <property type="project" value="InterPro"/>
</dbReference>
<dbReference type="Gene3D" id="1.10.150.310">
    <property type="entry name" value="Tex RuvX-like domain-like"/>
    <property type="match status" value="1"/>
</dbReference>
<dbReference type="NCBIfam" id="TIGR00426">
    <property type="entry name" value="competence protein ComEA helix-hairpin-helix repeat region"/>
    <property type="match status" value="1"/>
</dbReference>
<keyword evidence="4" id="KW-1185">Reference proteome</keyword>
<sequence>MKKREKIIGSVALLVILAIFLCIGYINTRPERLTEADMEKMFIDTKPKSEEKSKEDSNSKNSITVEIKGEVNKPDVYIVEEEFRIYQLIELAGGVTLEADINSINRASTLTDGQCVIIGNINNETQNNIASVNTMNNVESISGGKVNINSASKDELMTLTGVGESKAQAIISYREKSGAFKKVEDLQNVDGIGEKTVEKLKDSITVK</sequence>
<evidence type="ECO:0000259" key="2">
    <source>
        <dbReference type="SMART" id="SM00278"/>
    </source>
</evidence>
<dbReference type="SUPFAM" id="SSF47781">
    <property type="entry name" value="RuvA domain 2-like"/>
    <property type="match status" value="1"/>
</dbReference>
<dbReference type="InterPro" id="IPR019554">
    <property type="entry name" value="Soluble_ligand-bd"/>
</dbReference>
<dbReference type="AlphaFoldDB" id="A0A6I1MIE9"/>
<proteinExistence type="predicted"/>
<dbReference type="Proteomes" id="UP000430345">
    <property type="component" value="Unassembled WGS sequence"/>
</dbReference>
<dbReference type="GO" id="GO:0003677">
    <property type="term" value="F:DNA binding"/>
    <property type="evidence" value="ECO:0007669"/>
    <property type="project" value="InterPro"/>
</dbReference>
<dbReference type="Pfam" id="PF12836">
    <property type="entry name" value="HHH_3"/>
    <property type="match status" value="1"/>
</dbReference>
<dbReference type="PANTHER" id="PTHR21180">
    <property type="entry name" value="ENDONUCLEASE/EXONUCLEASE/PHOSPHATASE FAMILY DOMAIN-CONTAINING PROTEIN 1"/>
    <property type="match status" value="1"/>
</dbReference>
<dbReference type="Pfam" id="PF10531">
    <property type="entry name" value="SLBB"/>
    <property type="match status" value="1"/>
</dbReference>
<keyword evidence="1" id="KW-1133">Transmembrane helix</keyword>
<dbReference type="InterPro" id="IPR010994">
    <property type="entry name" value="RuvA_2-like"/>
</dbReference>
<feature type="domain" description="Helix-hairpin-helix DNA-binding motif class 1" evidence="2">
    <location>
        <begin position="154"/>
        <end position="173"/>
    </location>
</feature>
<accession>A0A6I1MIE9</accession>
<dbReference type="Gene3D" id="3.10.560.10">
    <property type="entry name" value="Outer membrane lipoprotein wza domain like"/>
    <property type="match status" value="1"/>
</dbReference>
<dbReference type="GO" id="GO:0015628">
    <property type="term" value="P:protein secretion by the type II secretion system"/>
    <property type="evidence" value="ECO:0007669"/>
    <property type="project" value="TreeGrafter"/>
</dbReference>
<keyword evidence="1" id="KW-0812">Transmembrane</keyword>
<comment type="caution">
    <text evidence="3">The sequence shown here is derived from an EMBL/GenBank/DDBJ whole genome shotgun (WGS) entry which is preliminary data.</text>
</comment>
<keyword evidence="1" id="KW-0472">Membrane</keyword>
<reference evidence="3 4" key="1">
    <citation type="submission" date="2019-10" db="EMBL/GenBank/DDBJ databases">
        <title>The Genome Sequence of Clostridium tarantellae Isolated from Fish Brain.</title>
        <authorList>
            <person name="Bano L."/>
            <person name="Kiel M."/>
            <person name="Sales G."/>
            <person name="Doxey A.C."/>
            <person name="Mansfield M.J."/>
            <person name="Schiavone M."/>
            <person name="Rossetto O."/>
            <person name="Pirazzini M."/>
            <person name="Dobrindt U."/>
            <person name="Montecucco C."/>
        </authorList>
    </citation>
    <scope>NUCLEOTIDE SEQUENCE [LARGE SCALE GENOMIC DNA]</scope>
    <source>
        <strain evidence="3 4">DSM 3997</strain>
    </source>
</reference>
<dbReference type="GO" id="GO:0015627">
    <property type="term" value="C:type II protein secretion system complex"/>
    <property type="evidence" value="ECO:0007669"/>
    <property type="project" value="TreeGrafter"/>
</dbReference>
<dbReference type="SMART" id="SM00278">
    <property type="entry name" value="HhH1"/>
    <property type="match status" value="2"/>
</dbReference>
<feature type="transmembrane region" description="Helical" evidence="1">
    <location>
        <begin position="7"/>
        <end position="26"/>
    </location>
</feature>
<dbReference type="RefSeq" id="WP_152887130.1">
    <property type="nucleotide sequence ID" value="NZ_WHJC01000009.1"/>
</dbReference>
<evidence type="ECO:0000313" key="3">
    <source>
        <dbReference type="EMBL" id="MPQ42473.1"/>
    </source>
</evidence>
<dbReference type="InterPro" id="IPR004509">
    <property type="entry name" value="Competence_ComEA_HhH"/>
</dbReference>
<dbReference type="EMBL" id="WHJC01000009">
    <property type="protein sequence ID" value="MPQ42473.1"/>
    <property type="molecule type" value="Genomic_DNA"/>
</dbReference>
<gene>
    <name evidence="3" type="ORF">GBZ86_01650</name>
</gene>